<name>A0ABV9GUF9_9BACL</name>
<comment type="caution">
    <text evidence="2">The sequence shown here is derived from an EMBL/GenBank/DDBJ whole genome shotgun (WGS) entry which is preliminary data.</text>
</comment>
<dbReference type="Pfam" id="PF16887">
    <property type="entry name" value="DUF5081"/>
    <property type="match status" value="1"/>
</dbReference>
<feature type="region of interest" description="Disordered" evidence="1">
    <location>
        <begin position="225"/>
        <end position="244"/>
    </location>
</feature>
<proteinExistence type="predicted"/>
<dbReference type="RefSeq" id="WP_376847445.1">
    <property type="nucleotide sequence ID" value="NZ_JBHSFW010000019.1"/>
</dbReference>
<dbReference type="Proteomes" id="UP001596022">
    <property type="component" value="Unassembled WGS sequence"/>
</dbReference>
<evidence type="ECO:0000313" key="3">
    <source>
        <dbReference type="Proteomes" id="UP001596022"/>
    </source>
</evidence>
<keyword evidence="3" id="KW-1185">Reference proteome</keyword>
<sequence length="244" mass="28223">MSDTAADFFTVPELYLLASAFEGNVLFGLPDKSIYQLRGEFIFEEAKERLMDKGILGVDGDLTKAGASVIQALETYHHSQKYVRINNLMFAFFESDHNRIVALVEIQKQRAYQLRVLPKVKVFDALCQAFPFILREPKEEEKTFLVEALTYHEKQVAKAFKPQQVMNLESFRDRNDSNAYGQWLFFMADRLISVDIVHKKYYRASQYAFLKLLFDEMSFPYGERGAMPNGEGDDHGQRRPGFND</sequence>
<protein>
    <submittedName>
        <fullName evidence="2">DUF5081 family protein</fullName>
    </submittedName>
</protein>
<organism evidence="2 3">
    <name type="scientific">Camelliibacillus cellulosilyticus</name>
    <dbReference type="NCBI Taxonomy" id="2174486"/>
    <lineage>
        <taxon>Bacteria</taxon>
        <taxon>Bacillati</taxon>
        <taxon>Bacillota</taxon>
        <taxon>Bacilli</taxon>
        <taxon>Bacillales</taxon>
        <taxon>Sporolactobacillaceae</taxon>
        <taxon>Camelliibacillus</taxon>
    </lineage>
</organism>
<accession>A0ABV9GUF9</accession>
<dbReference type="InterPro" id="IPR031682">
    <property type="entry name" value="EsaE"/>
</dbReference>
<reference evidence="3" key="1">
    <citation type="journal article" date="2019" name="Int. J. Syst. Evol. Microbiol.">
        <title>The Global Catalogue of Microorganisms (GCM) 10K type strain sequencing project: providing services to taxonomists for standard genome sequencing and annotation.</title>
        <authorList>
            <consortium name="The Broad Institute Genomics Platform"/>
            <consortium name="The Broad Institute Genome Sequencing Center for Infectious Disease"/>
            <person name="Wu L."/>
            <person name="Ma J."/>
        </authorList>
    </citation>
    <scope>NUCLEOTIDE SEQUENCE [LARGE SCALE GENOMIC DNA]</scope>
    <source>
        <strain evidence="3">CGMCC 1.16306</strain>
    </source>
</reference>
<evidence type="ECO:0000313" key="2">
    <source>
        <dbReference type="EMBL" id="MFC4620335.1"/>
    </source>
</evidence>
<evidence type="ECO:0000256" key="1">
    <source>
        <dbReference type="SAM" id="MobiDB-lite"/>
    </source>
</evidence>
<dbReference type="EMBL" id="JBHSFW010000019">
    <property type="protein sequence ID" value="MFC4620335.1"/>
    <property type="molecule type" value="Genomic_DNA"/>
</dbReference>
<gene>
    <name evidence="2" type="ORF">ACFO4N_16655</name>
</gene>